<dbReference type="Proteomes" id="UP000008311">
    <property type="component" value="Unassembled WGS sequence"/>
</dbReference>
<reference evidence="2" key="1">
    <citation type="journal article" date="2010" name="Nat. Biotechnol.">
        <title>Draft genome sequence of the oilseed species Ricinus communis.</title>
        <authorList>
            <person name="Chan A.P."/>
            <person name="Crabtree J."/>
            <person name="Zhao Q."/>
            <person name="Lorenzi H."/>
            <person name="Orvis J."/>
            <person name="Puiu D."/>
            <person name="Melake-Berhan A."/>
            <person name="Jones K.M."/>
            <person name="Redman J."/>
            <person name="Chen G."/>
            <person name="Cahoon E.B."/>
            <person name="Gedil M."/>
            <person name="Stanke M."/>
            <person name="Haas B.J."/>
            <person name="Wortman J.R."/>
            <person name="Fraser-Liggett C.M."/>
            <person name="Ravel J."/>
            <person name="Rabinowicz P.D."/>
        </authorList>
    </citation>
    <scope>NUCLEOTIDE SEQUENCE [LARGE SCALE GENOMIC DNA]</scope>
    <source>
        <strain evidence="2">cv. Hale</strain>
    </source>
</reference>
<accession>B9TD91</accession>
<evidence type="ECO:0000313" key="2">
    <source>
        <dbReference type="Proteomes" id="UP000008311"/>
    </source>
</evidence>
<evidence type="ECO:0000313" key="1">
    <source>
        <dbReference type="EMBL" id="EEF26172.1"/>
    </source>
</evidence>
<gene>
    <name evidence="1" type="ORF">RCOM_1896940</name>
</gene>
<dbReference type="InParanoid" id="B9TD91"/>
<proteinExistence type="predicted"/>
<dbReference type="EMBL" id="EQ978002">
    <property type="protein sequence ID" value="EEF26172.1"/>
    <property type="molecule type" value="Genomic_DNA"/>
</dbReference>
<dbReference type="AlphaFoldDB" id="B9TD91"/>
<name>B9TD91_RICCO</name>
<sequence length="282" mass="31743">MSHYGRQSSMGSRQMTILWTPYRAIEYRSIRSLSSKTVTHRNREMTTDPTEPLRLSARRSDLRMPVEKLPYPIGEGDSRESPGENRLWGLVGDQAVFQHIELWPHTENSNHNEEASRNGRMNGELYAGLKDAFGRISAIEVGALGSDASMTTAAELSSFHTLQRWVPSVADGRHLFVFRSRDGEWAGFRWREESFRFRRASLVGFSLTSLMPARSPGGFQVWVGCVPRSEPGPHAKDKFVEASSCYLYDRWTAEVGFALLSVMICAANFLGTALTSRQFADV</sequence>
<organism evidence="1 2">
    <name type="scientific">Ricinus communis</name>
    <name type="common">Castor bean</name>
    <dbReference type="NCBI Taxonomy" id="3988"/>
    <lineage>
        <taxon>Eukaryota</taxon>
        <taxon>Viridiplantae</taxon>
        <taxon>Streptophyta</taxon>
        <taxon>Embryophyta</taxon>
        <taxon>Tracheophyta</taxon>
        <taxon>Spermatophyta</taxon>
        <taxon>Magnoliopsida</taxon>
        <taxon>eudicotyledons</taxon>
        <taxon>Gunneridae</taxon>
        <taxon>Pentapetalae</taxon>
        <taxon>rosids</taxon>
        <taxon>fabids</taxon>
        <taxon>Malpighiales</taxon>
        <taxon>Euphorbiaceae</taxon>
        <taxon>Acalyphoideae</taxon>
        <taxon>Acalypheae</taxon>
        <taxon>Ricinus</taxon>
    </lineage>
</organism>
<keyword evidence="2" id="KW-1185">Reference proteome</keyword>
<protein>
    <submittedName>
        <fullName evidence="1">Uncharacterized protein</fullName>
    </submittedName>
</protein>